<dbReference type="EMBL" id="AEMG01000002">
    <property type="protein sequence ID" value="EFW94049.1"/>
    <property type="molecule type" value="Genomic_DNA"/>
</dbReference>
<dbReference type="Gene3D" id="3.40.50.720">
    <property type="entry name" value="NAD(P)-binding Rossmann-like Domain"/>
    <property type="match status" value="1"/>
</dbReference>
<evidence type="ECO:0000313" key="7">
    <source>
        <dbReference type="Proteomes" id="UP000184203"/>
    </source>
</evidence>
<evidence type="ECO:0000313" key="6">
    <source>
        <dbReference type="Proteomes" id="UP000003751"/>
    </source>
</evidence>
<evidence type="ECO:0000259" key="3">
    <source>
        <dbReference type="PROSITE" id="PS51201"/>
    </source>
</evidence>
<dbReference type="GO" id="GO:0034220">
    <property type="term" value="P:monoatomic ion transmembrane transport"/>
    <property type="evidence" value="ECO:0007669"/>
    <property type="project" value="UniProtKB-KW"/>
</dbReference>
<proteinExistence type="predicted"/>
<dbReference type="Pfam" id="PF02254">
    <property type="entry name" value="TrkA_N"/>
    <property type="match status" value="1"/>
</dbReference>
<feature type="transmembrane region" description="Helical" evidence="2">
    <location>
        <begin position="162"/>
        <end position="181"/>
    </location>
</feature>
<organism evidence="4 6">
    <name type="scientific">Haladaptatus paucihalophilus DX253</name>
    <dbReference type="NCBI Taxonomy" id="797209"/>
    <lineage>
        <taxon>Archaea</taxon>
        <taxon>Methanobacteriati</taxon>
        <taxon>Methanobacteriota</taxon>
        <taxon>Stenosarchaea group</taxon>
        <taxon>Halobacteria</taxon>
        <taxon>Halobacteriales</taxon>
        <taxon>Haladaptataceae</taxon>
        <taxon>Haladaptatus</taxon>
    </lineage>
</organism>
<comment type="subcellular location">
    <subcellularLocation>
        <location evidence="1">Cell membrane</location>
        <topology evidence="1">Multi-pass membrane protein</topology>
    </subcellularLocation>
</comment>
<dbReference type="STRING" id="797209.GCA_000376445_01646"/>
<dbReference type="PROSITE" id="PS51201">
    <property type="entry name" value="RCK_N"/>
    <property type="match status" value="1"/>
</dbReference>
<evidence type="ECO:0000313" key="5">
    <source>
        <dbReference type="EMBL" id="SHK63358.1"/>
    </source>
</evidence>
<feature type="transmembrane region" description="Helical" evidence="2">
    <location>
        <begin position="54"/>
        <end position="73"/>
    </location>
</feature>
<reference evidence="5" key="3">
    <citation type="submission" date="2016-11" db="EMBL/GenBank/DDBJ databases">
        <authorList>
            <person name="Jaros S."/>
            <person name="Januszkiewicz K."/>
            <person name="Wedrychowicz H."/>
        </authorList>
    </citation>
    <scope>NUCLEOTIDE SEQUENCE [LARGE SCALE GENOMIC DNA]</scope>
    <source>
        <strain evidence="5">DX253</strain>
    </source>
</reference>
<dbReference type="GO" id="GO:0006813">
    <property type="term" value="P:potassium ion transport"/>
    <property type="evidence" value="ECO:0007669"/>
    <property type="project" value="InterPro"/>
</dbReference>
<dbReference type="OrthoDB" id="56871at2157"/>
<dbReference type="Proteomes" id="UP000184203">
    <property type="component" value="Unassembled WGS sequence"/>
</dbReference>
<dbReference type="AlphaFoldDB" id="E7QNH9"/>
<name>E7QNH9_HALPU</name>
<dbReference type="SUPFAM" id="SSF81324">
    <property type="entry name" value="Voltage-gated potassium channels"/>
    <property type="match status" value="1"/>
</dbReference>
<dbReference type="RefSeq" id="WP_007976827.1">
    <property type="nucleotide sequence ID" value="NZ_AEMG01000002.1"/>
</dbReference>
<keyword evidence="7" id="KW-1185">Reference proteome</keyword>
<keyword evidence="5" id="KW-0406">Ion transport</keyword>
<protein>
    <submittedName>
        <fullName evidence="4">NAD-binding protein 2 ( Kef-type transporter subunit)</fullName>
    </submittedName>
    <submittedName>
        <fullName evidence="5">Voltage-gated potassium channel</fullName>
    </submittedName>
</protein>
<feature type="transmembrane region" description="Helical" evidence="2">
    <location>
        <begin position="193"/>
        <end position="218"/>
    </location>
</feature>
<dbReference type="Gene3D" id="1.10.287.70">
    <property type="match status" value="1"/>
</dbReference>
<dbReference type="InterPro" id="IPR050721">
    <property type="entry name" value="Trk_Ktr_HKT_K-transport"/>
</dbReference>
<keyword evidence="2" id="KW-1133">Transmembrane helix</keyword>
<dbReference type="PATRIC" id="fig|797209.4.peg.557"/>
<reference evidence="7" key="2">
    <citation type="submission" date="2016-11" db="EMBL/GenBank/DDBJ databases">
        <authorList>
            <person name="Varghese N."/>
            <person name="Submissions S."/>
        </authorList>
    </citation>
    <scope>NUCLEOTIDE SEQUENCE [LARGE SCALE GENOMIC DNA]</scope>
    <source>
        <strain evidence="7">DX253</strain>
    </source>
</reference>
<dbReference type="GO" id="GO:0005886">
    <property type="term" value="C:plasma membrane"/>
    <property type="evidence" value="ECO:0007669"/>
    <property type="project" value="UniProtKB-SubCell"/>
</dbReference>
<evidence type="ECO:0000256" key="1">
    <source>
        <dbReference type="ARBA" id="ARBA00004651"/>
    </source>
</evidence>
<evidence type="ECO:0000313" key="4">
    <source>
        <dbReference type="EMBL" id="EFW94049.1"/>
    </source>
</evidence>
<dbReference type="PANTHER" id="PTHR43833:SF9">
    <property type="entry name" value="POTASSIUM CHANNEL PROTEIN YUGO-RELATED"/>
    <property type="match status" value="1"/>
</dbReference>
<dbReference type="Pfam" id="PF07885">
    <property type="entry name" value="Ion_trans_2"/>
    <property type="match status" value="1"/>
</dbReference>
<keyword evidence="2" id="KW-0472">Membrane</keyword>
<dbReference type="eggNOG" id="arCOG01958">
    <property type="taxonomic scope" value="Archaea"/>
</dbReference>
<dbReference type="EMBL" id="FRAN01000002">
    <property type="protein sequence ID" value="SHK63358.1"/>
    <property type="molecule type" value="Genomic_DNA"/>
</dbReference>
<feature type="transmembrane region" description="Helical" evidence="2">
    <location>
        <begin position="132"/>
        <end position="156"/>
    </location>
</feature>
<dbReference type="InterPro" id="IPR036291">
    <property type="entry name" value="NAD(P)-bd_dom_sf"/>
</dbReference>
<dbReference type="InterPro" id="IPR003148">
    <property type="entry name" value="RCK_N"/>
</dbReference>
<feature type="domain" description="RCK N-terminal" evidence="3">
    <location>
        <begin position="238"/>
        <end position="354"/>
    </location>
</feature>
<dbReference type="SUPFAM" id="SSF51735">
    <property type="entry name" value="NAD(P)-binding Rossmann-fold domains"/>
    <property type="match status" value="1"/>
</dbReference>
<feature type="transmembrane region" description="Helical" evidence="2">
    <location>
        <begin position="103"/>
        <end position="120"/>
    </location>
</feature>
<keyword evidence="5" id="KW-0407">Ion channel</keyword>
<sequence length="392" mass="41401">MARGVRRFTSARVVVWLVIGVALLSIATGLVTTATGPTGGGLFGGLIPRAVRQATSYTGTIVGFLLLVAAVGLRRGLRAAWYASAILLPVTAIHGLLQSTPYSLPLVVFSLLTLPALFLVRTRFQQPVELSAAQVATAAAVVGAQLYGTIGAYALRTNFADLNTWFDAFYFTLITASTVGYGDIHPTTTVARAFGMTVIVFGAGSFAAALGVLFAPILENSFASALGKSTNTNINLMEDHLLVLGYGHLLTESILDELDGGTEYVVVAEDSDLVEDLREAKKTVIHGDPSDEDVLQRVGIDRAKSVLVATEDDAADSLAVLTARQLNPDIRIVAAATERENVRKLRRAGADIVVSPALIGRMLVQAALGGEHVEELAAQLAGEPSNRTLDDF</sequence>
<dbReference type="PANTHER" id="PTHR43833">
    <property type="entry name" value="POTASSIUM CHANNEL PROTEIN 2-RELATED-RELATED"/>
    <property type="match status" value="1"/>
</dbReference>
<keyword evidence="5" id="KW-0813">Transport</keyword>
<feature type="transmembrane region" description="Helical" evidence="2">
    <location>
        <begin position="80"/>
        <end position="97"/>
    </location>
</feature>
<keyword evidence="2" id="KW-0812">Transmembrane</keyword>
<evidence type="ECO:0000256" key="2">
    <source>
        <dbReference type="SAM" id="Phobius"/>
    </source>
</evidence>
<reference evidence="4 6" key="1">
    <citation type="journal article" date="2014" name="ISME J.">
        <title>Trehalose/2-sulfotrehalose biosynthesis and glycine-betaine uptake are widely spread mechanisms for osmoadaptation in the Halobacteriales.</title>
        <authorList>
            <person name="Youssef N.H."/>
            <person name="Savage-Ashlock K.N."/>
            <person name="McCully A.L."/>
            <person name="Luedtke B."/>
            <person name="Shaw E.I."/>
            <person name="Hoff W.D."/>
            <person name="Elshahed M.S."/>
        </authorList>
    </citation>
    <scope>NUCLEOTIDE SEQUENCE [LARGE SCALE GENOMIC DNA]</scope>
    <source>
        <strain evidence="4 6">DX253</strain>
    </source>
</reference>
<dbReference type="InterPro" id="IPR013099">
    <property type="entry name" value="K_chnl_dom"/>
</dbReference>
<gene>
    <name evidence="5" type="ORF">SAMN05444342_1918</name>
    <name evidence="4" type="ORF">ZOD2009_02860</name>
</gene>
<dbReference type="Proteomes" id="UP000003751">
    <property type="component" value="Unassembled WGS sequence"/>
</dbReference>
<feature type="transmembrane region" description="Helical" evidence="2">
    <location>
        <begin position="12"/>
        <end position="34"/>
    </location>
</feature>
<accession>E7QNH9</accession>